<feature type="region of interest" description="Disordered" evidence="1">
    <location>
        <begin position="1"/>
        <end position="22"/>
    </location>
</feature>
<dbReference type="EMBL" id="SOAU01000001">
    <property type="protein sequence ID" value="TDT15906.1"/>
    <property type="molecule type" value="Genomic_DNA"/>
</dbReference>
<dbReference type="OrthoDB" id="5244061at2"/>
<name>A0A4R7I046_9ACTN</name>
<organism evidence="2 3">
    <name type="scientific">Ilumatobacter fluminis</name>
    <dbReference type="NCBI Taxonomy" id="467091"/>
    <lineage>
        <taxon>Bacteria</taxon>
        <taxon>Bacillati</taxon>
        <taxon>Actinomycetota</taxon>
        <taxon>Acidimicrobiia</taxon>
        <taxon>Acidimicrobiales</taxon>
        <taxon>Ilumatobacteraceae</taxon>
        <taxon>Ilumatobacter</taxon>
    </lineage>
</organism>
<keyword evidence="3" id="KW-1185">Reference proteome</keyword>
<evidence type="ECO:0000313" key="2">
    <source>
        <dbReference type="EMBL" id="TDT15906.1"/>
    </source>
</evidence>
<dbReference type="Pfam" id="PF06897">
    <property type="entry name" value="DUF1269"/>
    <property type="match status" value="1"/>
</dbReference>
<dbReference type="AlphaFoldDB" id="A0A4R7I046"/>
<gene>
    <name evidence="2" type="ORF">BDK89_1487</name>
</gene>
<dbReference type="Proteomes" id="UP000294558">
    <property type="component" value="Unassembled WGS sequence"/>
</dbReference>
<protein>
    <submittedName>
        <fullName evidence="2">Putative membrane protein</fullName>
    </submittedName>
</protein>
<reference evidence="2 3" key="1">
    <citation type="submission" date="2019-03" db="EMBL/GenBank/DDBJ databases">
        <title>Sequencing the genomes of 1000 actinobacteria strains.</title>
        <authorList>
            <person name="Klenk H.-P."/>
        </authorList>
    </citation>
    <scope>NUCLEOTIDE SEQUENCE [LARGE SCALE GENOMIC DNA]</scope>
    <source>
        <strain evidence="2 3">DSM 18936</strain>
    </source>
</reference>
<evidence type="ECO:0000256" key="1">
    <source>
        <dbReference type="SAM" id="MobiDB-lite"/>
    </source>
</evidence>
<proteinExistence type="predicted"/>
<comment type="caution">
    <text evidence="2">The sequence shown here is derived from an EMBL/GenBank/DDBJ whole genome shotgun (WGS) entry which is preliminary data.</text>
</comment>
<sequence length="197" mass="20980">MTSMSSSGWDPPSDPPETAPITTPIDEIETDQALVGISFRDAFRAQEFLTAMARLASKQSLKLRDAVIVTKDDRGDVKVRETMDLQPGRTAFSGAVWSGLLGLLIGGPVGWVAGLGVGAGAGAVAAKVVDLGVPDEWVDWFRAAVADGTTTVVLLAEDLDVRALEEELHRFAGAELVHSTLPAYTIDQLRAALRDEH</sequence>
<evidence type="ECO:0000313" key="3">
    <source>
        <dbReference type="Proteomes" id="UP000294558"/>
    </source>
</evidence>
<accession>A0A4R7I046</accession>
<feature type="compositionally biased region" description="Low complexity" evidence="1">
    <location>
        <begin position="1"/>
        <end position="11"/>
    </location>
</feature>
<dbReference type="InterPro" id="IPR009200">
    <property type="entry name" value="DUF1269_membrane"/>
</dbReference>